<protein>
    <submittedName>
        <fullName evidence="1">Uncharacterized protein</fullName>
    </submittedName>
</protein>
<evidence type="ECO:0000313" key="2">
    <source>
        <dbReference type="Proteomes" id="UP000004619"/>
    </source>
</evidence>
<comment type="caution">
    <text evidence="1">The sequence shown here is derived from an EMBL/GenBank/DDBJ whole genome shotgun (WGS) entry which is preliminary data.</text>
</comment>
<dbReference type="Proteomes" id="UP000004619">
    <property type="component" value="Unassembled WGS sequence"/>
</dbReference>
<dbReference type="EMBL" id="ACOP02000075">
    <property type="protein sequence ID" value="EEU95543.1"/>
    <property type="molecule type" value="Genomic_DNA"/>
</dbReference>
<name>C7H906_FAED2</name>
<proteinExistence type="predicted"/>
<reference evidence="1" key="1">
    <citation type="submission" date="2009-08" db="EMBL/GenBank/DDBJ databases">
        <authorList>
            <person name="Weinstock G."/>
            <person name="Sodergren E."/>
            <person name="Clifton S."/>
            <person name="Fulton L."/>
            <person name="Fulton B."/>
            <person name="Courtney L."/>
            <person name="Fronick C."/>
            <person name="Harrison M."/>
            <person name="Strong C."/>
            <person name="Farmer C."/>
            <person name="Delahaunty K."/>
            <person name="Markovic C."/>
            <person name="Hall O."/>
            <person name="Minx P."/>
            <person name="Tomlinson C."/>
            <person name="Mitreva M."/>
            <person name="Nelson J."/>
            <person name="Hou S."/>
            <person name="Wollam A."/>
            <person name="Pepin K.H."/>
            <person name="Johnson M."/>
            <person name="Bhonagiri V."/>
            <person name="Nash W.E."/>
            <person name="Warren W."/>
            <person name="Chinwalla A."/>
            <person name="Mardis E.R."/>
            <person name="Wilson R.K."/>
        </authorList>
    </citation>
    <scope>NUCLEOTIDE SEQUENCE [LARGE SCALE GENOMIC DNA]</scope>
    <source>
        <strain evidence="1">A2-165</strain>
    </source>
</reference>
<organism evidence="1 2">
    <name type="scientific">Faecalibacterium duncaniae (strain DSM 17677 / JCM 31915 / A2-165)</name>
    <name type="common">Faecalibacterium prausnitzii</name>
    <dbReference type="NCBI Taxonomy" id="411483"/>
    <lineage>
        <taxon>Bacteria</taxon>
        <taxon>Bacillati</taxon>
        <taxon>Bacillota</taxon>
        <taxon>Clostridia</taxon>
        <taxon>Eubacteriales</taxon>
        <taxon>Oscillospiraceae</taxon>
        <taxon>Faecalibacterium</taxon>
    </lineage>
</organism>
<dbReference type="STRING" id="411483.FAEPRAA2165_02803"/>
<dbReference type="HOGENOM" id="CLU_3168311_0_0_9"/>
<dbReference type="AlphaFoldDB" id="C7H906"/>
<sequence>MQGSSTTKVQWGFICPFLYENLVDKKAASGRRGKHALFVRCCCLFCC</sequence>
<keyword evidence="2" id="KW-1185">Reference proteome</keyword>
<evidence type="ECO:0000313" key="1">
    <source>
        <dbReference type="EMBL" id="EEU95543.1"/>
    </source>
</evidence>
<gene>
    <name evidence="1" type="ORF">FAEPRAA2165_02803</name>
</gene>
<accession>C7H906</accession>